<dbReference type="EC" id="2.4.99.12" evidence="3 8"/>
<proteinExistence type="inferred from homology"/>
<sequence>MARAPLSLAAYLALSRGRASEISSAPMPSRPAGALVWAHAEDASQLRALSDICQRLGQQRNGFFCLLTYCNGEPPRHDLAGVICLRLPPDTVADSAAFLTHWSPTTCLWTGSELRPALLRAAAERGCALALLDIQDKAFSTPALRWLPDTVISTLRLFDRHFAVNGNALRRLRRLGLGGNSIRVAGPLLETPLPLPCNDVDHSDAAAMLSGRPVWLAARVQANEVDIVLNAFRQIRRLAHRLLLVIVPEVGVDAGIILNKIEESALRHACWDIGEQPDEATEILLVVDIADLGLWYRLAPVSLVGSSLLTGQKGRNPFEAAALGSAVLHGPDVGSYLPSYSRLAKAGAARVVRDAETLAAAVAQLIAPDRAAQMAHAGWEVVSEGAELTNQVIAFLNEALDAAEED</sequence>
<dbReference type="GO" id="GO:0043842">
    <property type="term" value="F:Kdo transferase activity"/>
    <property type="evidence" value="ECO:0007669"/>
    <property type="project" value="UniProtKB-EC"/>
</dbReference>
<evidence type="ECO:0000256" key="7">
    <source>
        <dbReference type="ARBA" id="ARBA00049183"/>
    </source>
</evidence>
<evidence type="ECO:0000259" key="9">
    <source>
        <dbReference type="Pfam" id="PF04413"/>
    </source>
</evidence>
<evidence type="ECO:0000256" key="6">
    <source>
        <dbReference type="ARBA" id="ARBA00031445"/>
    </source>
</evidence>
<dbReference type="RefSeq" id="WP_235866535.1">
    <property type="nucleotide sequence ID" value="NZ_FWYD01000002.1"/>
</dbReference>
<reference evidence="10 11" key="1">
    <citation type="submission" date="2017-04" db="EMBL/GenBank/DDBJ databases">
        <authorList>
            <person name="Afonso C.L."/>
            <person name="Miller P.J."/>
            <person name="Scott M.A."/>
            <person name="Spackman E."/>
            <person name="Goraichik I."/>
            <person name="Dimitrov K.M."/>
            <person name="Suarez D.L."/>
            <person name="Swayne D.E."/>
        </authorList>
    </citation>
    <scope>NUCLEOTIDE SEQUENCE [LARGE SCALE GENOMIC DNA]</scope>
    <source>
        <strain evidence="10 11">CGMCC 1.12644</strain>
    </source>
</reference>
<evidence type="ECO:0000256" key="5">
    <source>
        <dbReference type="ARBA" id="ARBA00022679"/>
    </source>
</evidence>
<organism evidence="10 11">
    <name type="scientific">Primorskyibacter flagellatus</name>
    <dbReference type="NCBI Taxonomy" id="1387277"/>
    <lineage>
        <taxon>Bacteria</taxon>
        <taxon>Pseudomonadati</taxon>
        <taxon>Pseudomonadota</taxon>
        <taxon>Alphaproteobacteria</taxon>
        <taxon>Rhodobacterales</taxon>
        <taxon>Roseobacteraceae</taxon>
        <taxon>Primorskyibacter</taxon>
    </lineage>
</organism>
<feature type="domain" description="3-deoxy-D-manno-octulosonic-acid transferase N-terminal" evidence="9">
    <location>
        <begin position="30"/>
        <end position="187"/>
    </location>
</feature>
<evidence type="ECO:0000256" key="1">
    <source>
        <dbReference type="ARBA" id="ARBA00003394"/>
    </source>
</evidence>
<dbReference type="Proteomes" id="UP000192330">
    <property type="component" value="Unassembled WGS sequence"/>
</dbReference>
<comment type="pathway">
    <text evidence="2 8">Bacterial outer membrane biogenesis; LPS core biosynthesis.</text>
</comment>
<evidence type="ECO:0000256" key="3">
    <source>
        <dbReference type="ARBA" id="ARBA00012621"/>
    </source>
</evidence>
<dbReference type="GO" id="GO:0005886">
    <property type="term" value="C:plasma membrane"/>
    <property type="evidence" value="ECO:0007669"/>
    <property type="project" value="UniProtKB-SubCell"/>
</dbReference>
<evidence type="ECO:0000256" key="8">
    <source>
        <dbReference type="RuleBase" id="RU365103"/>
    </source>
</evidence>
<comment type="similarity">
    <text evidence="8">Belongs to the glycosyltransferase group 1 family.</text>
</comment>
<evidence type="ECO:0000313" key="10">
    <source>
        <dbReference type="EMBL" id="SMC52199.1"/>
    </source>
</evidence>
<evidence type="ECO:0000256" key="2">
    <source>
        <dbReference type="ARBA" id="ARBA00004713"/>
    </source>
</evidence>
<keyword evidence="5 8" id="KW-0808">Transferase</keyword>
<keyword evidence="8" id="KW-0472">Membrane</keyword>
<dbReference type="InterPro" id="IPR038107">
    <property type="entry name" value="Glycos_transf_N_sf"/>
</dbReference>
<dbReference type="AlphaFoldDB" id="A0A1W1ZUT2"/>
<keyword evidence="8" id="KW-1003">Cell membrane</keyword>
<dbReference type="PANTHER" id="PTHR42755">
    <property type="entry name" value="3-DEOXY-MANNO-OCTULOSONATE CYTIDYLYLTRANSFERASE"/>
    <property type="match status" value="1"/>
</dbReference>
<protein>
    <recommendedName>
        <fullName evidence="4 8">3-deoxy-D-manno-octulosonic acid transferase</fullName>
        <shortName evidence="8">Kdo transferase</shortName>
        <ecNumber evidence="3 8">2.4.99.12</ecNumber>
    </recommendedName>
    <alternativeName>
        <fullName evidence="6 8">Lipid IV(A) 3-deoxy-D-manno-octulosonic acid transferase</fullName>
    </alternativeName>
</protein>
<keyword evidence="11" id="KW-1185">Reference proteome</keyword>
<name>A0A1W1ZUT2_9RHOB</name>
<comment type="catalytic activity">
    <reaction evidence="7 8">
        <text>lipid IVA (E. coli) + CMP-3-deoxy-beta-D-manno-octulosonate = alpha-Kdo-(2-&gt;6)-lipid IVA (E. coli) + CMP + H(+)</text>
        <dbReference type="Rhea" id="RHEA:28066"/>
        <dbReference type="ChEBI" id="CHEBI:15378"/>
        <dbReference type="ChEBI" id="CHEBI:58603"/>
        <dbReference type="ChEBI" id="CHEBI:60364"/>
        <dbReference type="ChEBI" id="CHEBI:60377"/>
        <dbReference type="ChEBI" id="CHEBI:85987"/>
        <dbReference type="EC" id="2.4.99.12"/>
    </reaction>
</comment>
<keyword evidence="8" id="KW-0448">Lipopolysaccharide biosynthesis</keyword>
<dbReference type="Gene3D" id="3.40.50.11720">
    <property type="entry name" value="3-Deoxy-D-manno-octulosonic-acid transferase, N-terminal domain"/>
    <property type="match status" value="1"/>
</dbReference>
<comment type="subcellular location">
    <subcellularLocation>
        <location evidence="8">Cell membrane</location>
    </subcellularLocation>
</comment>
<dbReference type="GO" id="GO:0009244">
    <property type="term" value="P:lipopolysaccharide core region biosynthetic process"/>
    <property type="evidence" value="ECO:0007669"/>
    <property type="project" value="UniProtKB-UniRule"/>
</dbReference>
<dbReference type="Gene3D" id="3.40.50.2000">
    <property type="entry name" value="Glycogen Phosphorylase B"/>
    <property type="match status" value="1"/>
</dbReference>
<accession>A0A1W1ZUT2</accession>
<dbReference type="InterPro" id="IPR039901">
    <property type="entry name" value="Kdotransferase"/>
</dbReference>
<evidence type="ECO:0000313" key="11">
    <source>
        <dbReference type="Proteomes" id="UP000192330"/>
    </source>
</evidence>
<comment type="function">
    <text evidence="1 8">Involved in lipopolysaccharide (LPS) biosynthesis. Catalyzes the transfer of 3-deoxy-D-manno-octulosonate (Kdo) residue(s) from CMP-Kdo to lipid IV(A), the tetraacyldisaccharide-1,4'-bisphosphate precursor of lipid A.</text>
</comment>
<dbReference type="EMBL" id="FWYD01000002">
    <property type="protein sequence ID" value="SMC52199.1"/>
    <property type="molecule type" value="Genomic_DNA"/>
</dbReference>
<evidence type="ECO:0000256" key="4">
    <source>
        <dbReference type="ARBA" id="ARBA00019077"/>
    </source>
</evidence>
<dbReference type="GO" id="GO:0009245">
    <property type="term" value="P:lipid A biosynthetic process"/>
    <property type="evidence" value="ECO:0007669"/>
    <property type="project" value="TreeGrafter"/>
</dbReference>
<dbReference type="SUPFAM" id="SSF53756">
    <property type="entry name" value="UDP-Glycosyltransferase/glycogen phosphorylase"/>
    <property type="match status" value="1"/>
</dbReference>
<dbReference type="STRING" id="1387277.SAMN06295998_102176"/>
<dbReference type="UniPathway" id="UPA00958"/>
<dbReference type="PANTHER" id="PTHR42755:SF1">
    <property type="entry name" value="3-DEOXY-D-MANNO-OCTULOSONIC ACID TRANSFERASE, MITOCHONDRIAL-RELATED"/>
    <property type="match status" value="1"/>
</dbReference>
<gene>
    <name evidence="10" type="ORF">SAMN06295998_102176</name>
</gene>
<dbReference type="Pfam" id="PF04413">
    <property type="entry name" value="Glycos_transf_N"/>
    <property type="match status" value="1"/>
</dbReference>
<dbReference type="InterPro" id="IPR007507">
    <property type="entry name" value="Glycos_transf_N"/>
</dbReference>